<evidence type="ECO:0000256" key="4">
    <source>
        <dbReference type="ARBA" id="ARBA00023014"/>
    </source>
</evidence>
<dbReference type="PANTHER" id="PTHR11228">
    <property type="entry name" value="RADICAL SAM DOMAIN PROTEIN"/>
    <property type="match status" value="1"/>
</dbReference>
<accession>A0ABV6YSY5</accession>
<evidence type="ECO:0000256" key="2">
    <source>
        <dbReference type="ARBA" id="ARBA00022723"/>
    </source>
</evidence>
<dbReference type="InterPro" id="IPR006638">
    <property type="entry name" value="Elp3/MiaA/NifB-like_rSAM"/>
</dbReference>
<keyword evidence="2" id="KW-0479">Metal-binding</keyword>
<dbReference type="CDD" id="cd01335">
    <property type="entry name" value="Radical_SAM"/>
    <property type="match status" value="1"/>
</dbReference>
<gene>
    <name evidence="6" type="ORF">ACFL27_03650</name>
</gene>
<dbReference type="SFLD" id="SFLDG01067">
    <property type="entry name" value="SPASM/twitch_domain_containing"/>
    <property type="match status" value="1"/>
</dbReference>
<dbReference type="Pfam" id="PF04055">
    <property type="entry name" value="Radical_SAM"/>
    <property type="match status" value="1"/>
</dbReference>
<dbReference type="PROSITE" id="PS51918">
    <property type="entry name" value="RADICAL_SAM"/>
    <property type="match status" value="1"/>
</dbReference>
<dbReference type="InterPro" id="IPR001173">
    <property type="entry name" value="Glyco_trans_2-like"/>
</dbReference>
<dbReference type="EMBL" id="JBHPBY010000030">
    <property type="protein sequence ID" value="MFC1849284.1"/>
    <property type="molecule type" value="Genomic_DNA"/>
</dbReference>
<dbReference type="InterPro" id="IPR050377">
    <property type="entry name" value="Radical_SAM_PqqE_MftC-like"/>
</dbReference>
<dbReference type="Proteomes" id="UP001594351">
    <property type="component" value="Unassembled WGS sequence"/>
</dbReference>
<proteinExistence type="predicted"/>
<keyword evidence="1" id="KW-0949">S-adenosyl-L-methionine</keyword>
<dbReference type="InterPro" id="IPR013785">
    <property type="entry name" value="Aldolase_TIM"/>
</dbReference>
<dbReference type="InterPro" id="IPR029044">
    <property type="entry name" value="Nucleotide-diphossugar_trans"/>
</dbReference>
<evidence type="ECO:0000256" key="3">
    <source>
        <dbReference type="ARBA" id="ARBA00023004"/>
    </source>
</evidence>
<keyword evidence="3" id="KW-0408">Iron</keyword>
<dbReference type="SMART" id="SM00729">
    <property type="entry name" value="Elp3"/>
    <property type="match status" value="1"/>
</dbReference>
<dbReference type="InterPro" id="IPR007197">
    <property type="entry name" value="rSAM"/>
</dbReference>
<dbReference type="PANTHER" id="PTHR11228:SF7">
    <property type="entry name" value="PQQA PEPTIDE CYCLASE"/>
    <property type="match status" value="1"/>
</dbReference>
<dbReference type="SUPFAM" id="SSF53448">
    <property type="entry name" value="Nucleotide-diphospho-sugar transferases"/>
    <property type="match status" value="1"/>
</dbReference>
<comment type="caution">
    <text evidence="6">The sequence shown here is derived from an EMBL/GenBank/DDBJ whole genome shotgun (WGS) entry which is preliminary data.</text>
</comment>
<organism evidence="6 7">
    <name type="scientific">candidate division CSSED10-310 bacterium</name>
    <dbReference type="NCBI Taxonomy" id="2855610"/>
    <lineage>
        <taxon>Bacteria</taxon>
        <taxon>Bacteria division CSSED10-310</taxon>
    </lineage>
</organism>
<protein>
    <submittedName>
        <fullName evidence="6">Radical SAM protein</fullName>
    </submittedName>
</protein>
<evidence type="ECO:0000256" key="1">
    <source>
        <dbReference type="ARBA" id="ARBA00022691"/>
    </source>
</evidence>
<evidence type="ECO:0000259" key="5">
    <source>
        <dbReference type="PROSITE" id="PS51918"/>
    </source>
</evidence>
<evidence type="ECO:0000313" key="7">
    <source>
        <dbReference type="Proteomes" id="UP001594351"/>
    </source>
</evidence>
<name>A0ABV6YSY5_UNCC1</name>
<dbReference type="Pfam" id="PF00535">
    <property type="entry name" value="Glycos_transf_2"/>
    <property type="match status" value="1"/>
</dbReference>
<dbReference type="InterPro" id="IPR058240">
    <property type="entry name" value="rSAM_sf"/>
</dbReference>
<dbReference type="SFLD" id="SFLDS00029">
    <property type="entry name" value="Radical_SAM"/>
    <property type="match status" value="1"/>
</dbReference>
<keyword evidence="7" id="KW-1185">Reference proteome</keyword>
<reference evidence="6 7" key="1">
    <citation type="submission" date="2024-09" db="EMBL/GenBank/DDBJ databases">
        <title>Laminarin stimulates single cell rates of sulfate reduction while oxygen inhibits transcriptomic activity in coastal marine sediment.</title>
        <authorList>
            <person name="Lindsay M."/>
            <person name="Orcutt B."/>
            <person name="Emerson D."/>
            <person name="Stepanauskas R."/>
            <person name="D'Angelo T."/>
        </authorList>
    </citation>
    <scope>NUCLEOTIDE SEQUENCE [LARGE SCALE GENOMIC DNA]</scope>
    <source>
        <strain evidence="6">SAG AM-311-K15</strain>
    </source>
</reference>
<evidence type="ECO:0000313" key="6">
    <source>
        <dbReference type="EMBL" id="MFC1849284.1"/>
    </source>
</evidence>
<keyword evidence="4" id="KW-0411">Iron-sulfur</keyword>
<feature type="domain" description="Radical SAM core" evidence="5">
    <location>
        <begin position="515"/>
        <end position="740"/>
    </location>
</feature>
<dbReference type="Gene3D" id="3.90.550.10">
    <property type="entry name" value="Spore Coat Polysaccharide Biosynthesis Protein SpsA, Chain A"/>
    <property type="match status" value="1"/>
</dbReference>
<dbReference type="SUPFAM" id="SSF102114">
    <property type="entry name" value="Radical SAM enzymes"/>
    <property type="match status" value="1"/>
</dbReference>
<sequence length="808" mass="92782">MKQASKIFEVFVRQGFEGSPLTPDVAFSFALDTPLRRYNVGSPFFNSLPELKKGDNSFFVFVDELVRISAYDLRTLAYYLLSHQDVPGIVLDSVALETLYQNKTNSGMNRLFGKRRPVMMIPSWFCVLNREYLLKYGMKDCRYHTLEFFLFELSVRLARNSKKMKLLEAETFHLDYRSWAQNIILMNSSLLATDYETFIEKNSGYRESIPHQFKVQCIGKYITVTSDLQNEDYQATSQKPMFSVICPAYKSQFFAEMIESVVNQSCHDWELIVLIDGPPESERERLESVLKRYTADPRIRSSYQKNMGTGPTRRRLAQMARGDFLISIDDDDLFHQDILKVFAQAIRNHPGVNFFRGGTQLFGLVDFYLPPKPRTKINGISCDIFEATQPFVIKRSILEQLGGFIGDESIRQAGEDSDLFLNIDQAGFKTCLVDKPLYSRRISTLNQTLFLSPDECLTHIKTLIVKHSPPDWSLQDIRLQEDAGFVRAIASYRHHESNLQIIAPTKFFDYQTLGESSYVKLDLEISSTCNADCIFCPRQYMRRDNKFISLELIDLLARQIEQEPVNRQVILCGIGEPMLHPELVTITRKLFNAGARVCMTTNGSLMSVTKFIKLVEAGMVEFNFSLNAALANTHRQLTKLETFENIISSLRAILDYKKKVYPEIEMNFSFVVCPDNQDEVSDFVSDWSNSGVTKIWLHPVNNRAGLVAQEITTVDIASIRAEFIENERVIVDVFQYSPPEKNVCQIAQGMDFISVDGQMLLCALDYSRSFPIGKLQDMTLTQMHLTKFRKYKQGEMDIFCQQCSFFPE</sequence>
<dbReference type="Gene3D" id="3.20.20.70">
    <property type="entry name" value="Aldolase class I"/>
    <property type="match status" value="1"/>
</dbReference>